<proteinExistence type="predicted"/>
<dbReference type="AlphaFoldDB" id="A0A9J5YXT7"/>
<sequence length="119" mass="13287">MARKYRVALISRSGVLPINIYKWKEETTLEVERSSKQGGFMTTKFTLSFGKSAQNNKVETKPKVIFTKPAANLFVTPAETKVYGGGGGSGDKNVDDKATNYISQVKERLRLEEMLHAEK</sequence>
<comment type="caution">
    <text evidence="1">The sequence shown here is derived from an EMBL/GenBank/DDBJ whole genome shotgun (WGS) entry which is preliminary data.</text>
</comment>
<evidence type="ECO:0000313" key="2">
    <source>
        <dbReference type="Proteomes" id="UP000824120"/>
    </source>
</evidence>
<keyword evidence="2" id="KW-1185">Reference proteome</keyword>
<reference evidence="1 2" key="1">
    <citation type="submission" date="2020-09" db="EMBL/GenBank/DDBJ databases">
        <title>De no assembly of potato wild relative species, Solanum commersonii.</title>
        <authorList>
            <person name="Cho K."/>
        </authorList>
    </citation>
    <scope>NUCLEOTIDE SEQUENCE [LARGE SCALE GENOMIC DNA]</scope>
    <source>
        <strain evidence="1">LZ3.2</strain>
        <tissue evidence="1">Leaf</tissue>
    </source>
</reference>
<dbReference type="Proteomes" id="UP000824120">
    <property type="component" value="Chromosome 5"/>
</dbReference>
<name>A0A9J5YXT7_SOLCO</name>
<gene>
    <name evidence="1" type="ORF">H5410_026710</name>
</gene>
<evidence type="ECO:0000313" key="1">
    <source>
        <dbReference type="EMBL" id="KAG5605218.1"/>
    </source>
</evidence>
<organism evidence="1 2">
    <name type="scientific">Solanum commersonii</name>
    <name type="common">Commerson's wild potato</name>
    <name type="synonym">Commerson's nightshade</name>
    <dbReference type="NCBI Taxonomy" id="4109"/>
    <lineage>
        <taxon>Eukaryota</taxon>
        <taxon>Viridiplantae</taxon>
        <taxon>Streptophyta</taxon>
        <taxon>Embryophyta</taxon>
        <taxon>Tracheophyta</taxon>
        <taxon>Spermatophyta</taxon>
        <taxon>Magnoliopsida</taxon>
        <taxon>eudicotyledons</taxon>
        <taxon>Gunneridae</taxon>
        <taxon>Pentapetalae</taxon>
        <taxon>asterids</taxon>
        <taxon>lamiids</taxon>
        <taxon>Solanales</taxon>
        <taxon>Solanaceae</taxon>
        <taxon>Solanoideae</taxon>
        <taxon>Solaneae</taxon>
        <taxon>Solanum</taxon>
    </lineage>
</organism>
<accession>A0A9J5YXT7</accession>
<protein>
    <submittedName>
        <fullName evidence="1">Uncharacterized protein</fullName>
    </submittedName>
</protein>
<dbReference type="EMBL" id="JACXVP010000005">
    <property type="protein sequence ID" value="KAG5605218.1"/>
    <property type="molecule type" value="Genomic_DNA"/>
</dbReference>
<dbReference type="OrthoDB" id="911847at2759"/>